<evidence type="ECO:0000313" key="3">
    <source>
        <dbReference type="EMBL" id="AFP65384.1"/>
    </source>
</evidence>
<dbReference type="EMBL" id="CP003681">
    <property type="protein sequence ID" value="AFP65384.1"/>
    <property type="molecule type" value="Genomic_DNA"/>
</dbReference>
<gene>
    <name evidence="3" type="ORF">CMESO_210</name>
</gene>
<keyword evidence="2" id="KW-1133">Transmembrane helix</keyword>
<organism evidence="3 4">
    <name type="scientific">Chroomonas mesostigmatica CCMP1168</name>
    <dbReference type="NCBI Taxonomy" id="1195612"/>
    <lineage>
        <taxon>Eukaryota</taxon>
        <taxon>Cryptophyceae</taxon>
        <taxon>Pyrenomonadales</taxon>
        <taxon>Chroomonadaceae</taxon>
        <taxon>Chroomonas</taxon>
    </lineage>
</organism>
<keyword evidence="3" id="KW-0542">Nucleomorph</keyword>
<feature type="region of interest" description="Disordered" evidence="1">
    <location>
        <begin position="93"/>
        <end position="115"/>
    </location>
</feature>
<name>J7G2X7_9CRYP</name>
<accession>J7G2X7</accession>
<proteinExistence type="predicted"/>
<dbReference type="AlphaFoldDB" id="J7G2X7"/>
<dbReference type="Proteomes" id="UP000243348">
    <property type="component" value="Nucleomorph 2"/>
</dbReference>
<keyword evidence="2" id="KW-0812">Transmembrane</keyword>
<evidence type="ECO:0000313" key="4">
    <source>
        <dbReference type="Proteomes" id="UP000243348"/>
    </source>
</evidence>
<evidence type="ECO:0000256" key="2">
    <source>
        <dbReference type="SAM" id="Phobius"/>
    </source>
</evidence>
<evidence type="ECO:0000256" key="1">
    <source>
        <dbReference type="SAM" id="MobiDB-lite"/>
    </source>
</evidence>
<keyword evidence="2" id="KW-0472">Membrane</keyword>
<reference evidence="3 4" key="1">
    <citation type="journal article" date="2012" name="Genome Biol. Evol.">
        <title>Nucleomorph genome sequence of the cryptophyte alga Chroomonas mesostigmatica CCMP1168 reveals lineage-specific gene loss and genome complexity.</title>
        <authorList>
            <person name="Moore C.E."/>
            <person name="Curtis B."/>
            <person name="Mills T."/>
            <person name="Tanifuji G."/>
            <person name="Archibald J.M."/>
        </authorList>
    </citation>
    <scope>NUCLEOTIDE SEQUENCE [LARGE SCALE GENOMIC DNA]</scope>
    <source>
        <strain evidence="3 4">CCMP1168</strain>
    </source>
</reference>
<protein>
    <submittedName>
        <fullName evidence="3">Uncharacterized protein</fullName>
    </submittedName>
</protein>
<sequence length="153" mass="18507">MTVYAQTLSKLSVSPWIRFPFKYRNEFSRANDNLKKEWQILKVVQREGGSLPKKYKKNTFPTHKTAFFEVKPPIFRTKKKNFLFFLIYFRSPKKKKRNSSREKERKKKRRKKKRKLIVCRSGSNLCREYFVSEHGCICICMYFLLLLLLLLLL</sequence>
<geneLocation type="nucleomorph" evidence="3"/>
<feature type="transmembrane region" description="Helical" evidence="2">
    <location>
        <begin position="129"/>
        <end position="152"/>
    </location>
</feature>